<protein>
    <submittedName>
        <fullName evidence="9">Regulatory protein cys-3</fullName>
    </submittedName>
</protein>
<evidence type="ECO:0000256" key="2">
    <source>
        <dbReference type="ARBA" id="ARBA00023015"/>
    </source>
</evidence>
<keyword evidence="3" id="KW-0238">DNA-binding</keyword>
<evidence type="ECO:0000313" key="10">
    <source>
        <dbReference type="Proteomes" id="UP000189513"/>
    </source>
</evidence>
<evidence type="ECO:0000313" key="9">
    <source>
        <dbReference type="EMBL" id="ONH68352.1"/>
    </source>
</evidence>
<dbReference type="Proteomes" id="UP000189513">
    <property type="component" value="Unassembled WGS sequence"/>
</dbReference>
<sequence>MDYLSQLNLEQLVSPVTGSSSTSDSLQDLASFQDSTFFDFTQFQSDNPLDVDPSATVLSLPPSLDQLLPTDGKNTPVIKSETQIDNSNVLLKDTITLSKIEKSNSTTSKNPEDHKKKRNTAASARFRIKKKQKEMDMEHQVRLLGEKVNAYNDRINQLEMENACLKGLILEKNERKSSDLVSDIKARSLLG</sequence>
<keyword evidence="4" id="KW-0804">Transcription</keyword>
<comment type="subcellular location">
    <subcellularLocation>
        <location evidence="1">Nucleus</location>
    </subcellularLocation>
</comment>
<name>A0A1V2L8X1_CYBFA</name>
<keyword evidence="6" id="KW-0175">Coiled coil</keyword>
<evidence type="ECO:0000256" key="7">
    <source>
        <dbReference type="SAM" id="MobiDB-lite"/>
    </source>
</evidence>
<feature type="domain" description="BZIP" evidence="8">
    <location>
        <begin position="115"/>
        <end position="129"/>
    </location>
</feature>
<keyword evidence="2" id="KW-0805">Transcription regulation</keyword>
<evidence type="ECO:0000256" key="1">
    <source>
        <dbReference type="ARBA" id="ARBA00004123"/>
    </source>
</evidence>
<keyword evidence="10" id="KW-1185">Reference proteome</keyword>
<evidence type="ECO:0000256" key="6">
    <source>
        <dbReference type="SAM" id="Coils"/>
    </source>
</evidence>
<gene>
    <name evidence="9" type="ORF">BON22_1963</name>
</gene>
<dbReference type="EMBL" id="MPUK01000003">
    <property type="protein sequence ID" value="ONH68352.1"/>
    <property type="molecule type" value="Genomic_DNA"/>
</dbReference>
<dbReference type="GO" id="GO:0000977">
    <property type="term" value="F:RNA polymerase II transcription regulatory region sequence-specific DNA binding"/>
    <property type="evidence" value="ECO:0007669"/>
    <property type="project" value="TreeGrafter"/>
</dbReference>
<dbReference type="PROSITE" id="PS00036">
    <property type="entry name" value="BZIP_BASIC"/>
    <property type="match status" value="1"/>
</dbReference>
<evidence type="ECO:0000256" key="3">
    <source>
        <dbReference type="ARBA" id="ARBA00023125"/>
    </source>
</evidence>
<organism evidence="9 10">
    <name type="scientific">Cyberlindnera fabianii</name>
    <name type="common">Yeast</name>
    <name type="synonym">Hansenula fabianii</name>
    <dbReference type="NCBI Taxonomy" id="36022"/>
    <lineage>
        <taxon>Eukaryota</taxon>
        <taxon>Fungi</taxon>
        <taxon>Dikarya</taxon>
        <taxon>Ascomycota</taxon>
        <taxon>Saccharomycotina</taxon>
        <taxon>Saccharomycetes</taxon>
        <taxon>Phaffomycetales</taxon>
        <taxon>Phaffomycetaceae</taxon>
        <taxon>Cyberlindnera</taxon>
    </lineage>
</organism>
<keyword evidence="5" id="KW-0539">Nucleus</keyword>
<dbReference type="GO" id="GO:0001228">
    <property type="term" value="F:DNA-binding transcription activator activity, RNA polymerase II-specific"/>
    <property type="evidence" value="ECO:0007669"/>
    <property type="project" value="TreeGrafter"/>
</dbReference>
<dbReference type="SUPFAM" id="SSF57959">
    <property type="entry name" value="Leucine zipper domain"/>
    <property type="match status" value="1"/>
</dbReference>
<dbReference type="Gene3D" id="1.20.5.170">
    <property type="match status" value="1"/>
</dbReference>
<dbReference type="STRING" id="36022.A0A1V2L8X1"/>
<dbReference type="Pfam" id="PF07716">
    <property type="entry name" value="bZIP_2"/>
    <property type="match status" value="1"/>
</dbReference>
<comment type="caution">
    <text evidence="9">The sequence shown here is derived from an EMBL/GenBank/DDBJ whole genome shotgun (WGS) entry which is preliminary data.</text>
</comment>
<dbReference type="CDD" id="cd14705">
    <property type="entry name" value="bZIP_Zip1"/>
    <property type="match status" value="1"/>
</dbReference>
<dbReference type="VEuPathDB" id="FungiDB:BON22_1963"/>
<dbReference type="SMART" id="SM00338">
    <property type="entry name" value="BRLZ"/>
    <property type="match status" value="1"/>
</dbReference>
<accession>A0A1V2L8X1</accession>
<dbReference type="PANTHER" id="PTHR13044:SF14">
    <property type="entry name" value="CRYPTOCEPHAL, ISOFORM A"/>
    <property type="match status" value="1"/>
</dbReference>
<reference evidence="10" key="1">
    <citation type="journal article" date="2017" name="Genome Announc.">
        <title>Genome sequences of Cyberlindnera fabianii 65, Pichia kudriavzevii 129, and Saccharomyces cerevisiae 131 isolated from fermented masau fruits in Zimbabwe.</title>
        <authorList>
            <person name="van Rijswijck I.M.H."/>
            <person name="Derks M.F.L."/>
            <person name="Abee T."/>
            <person name="de Ridder D."/>
            <person name="Smid E.J."/>
        </authorList>
    </citation>
    <scope>NUCLEOTIDE SEQUENCE [LARGE SCALE GENOMIC DNA]</scope>
    <source>
        <strain evidence="10">65</strain>
    </source>
</reference>
<feature type="region of interest" description="Disordered" evidence="7">
    <location>
        <begin position="102"/>
        <end position="122"/>
    </location>
</feature>
<dbReference type="PANTHER" id="PTHR13044">
    <property type="entry name" value="ACTIVATING TRANSCRIPTION FACTOR ATF 4/5"/>
    <property type="match status" value="1"/>
</dbReference>
<evidence type="ECO:0000256" key="4">
    <source>
        <dbReference type="ARBA" id="ARBA00023163"/>
    </source>
</evidence>
<feature type="coiled-coil region" evidence="6">
    <location>
        <begin position="141"/>
        <end position="175"/>
    </location>
</feature>
<dbReference type="InterPro" id="IPR046347">
    <property type="entry name" value="bZIP_sf"/>
</dbReference>
<evidence type="ECO:0000256" key="5">
    <source>
        <dbReference type="ARBA" id="ARBA00023242"/>
    </source>
</evidence>
<dbReference type="AlphaFoldDB" id="A0A1V2L8X1"/>
<evidence type="ECO:0000259" key="8">
    <source>
        <dbReference type="PROSITE" id="PS00036"/>
    </source>
</evidence>
<dbReference type="InterPro" id="IPR004827">
    <property type="entry name" value="bZIP"/>
</dbReference>
<dbReference type="GO" id="GO:0005634">
    <property type="term" value="C:nucleus"/>
    <property type="evidence" value="ECO:0007669"/>
    <property type="project" value="UniProtKB-SubCell"/>
</dbReference>
<dbReference type="GO" id="GO:0089713">
    <property type="term" value="C:Cbf1-Met4-Met28 complex"/>
    <property type="evidence" value="ECO:0007669"/>
    <property type="project" value="TreeGrafter"/>
</dbReference>
<proteinExistence type="predicted"/>